<accession>A0A2H0BGC9</accession>
<name>A0A2H0BGC9_UNCKA</name>
<evidence type="ECO:0000313" key="1">
    <source>
        <dbReference type="EMBL" id="PIP56732.1"/>
    </source>
</evidence>
<sequence length="173" mass="19743">MTQRIIRNQTVAPFFTRHEIRLELAGLWLKCADFSLTNEELEECLQKVSEIYGVELEAVKLFFELYDDQCQASDVATIFYNEREWRRDASNVFDFRVDGQMLPRLSVGVGFVGTNGGAGFVQTPYMKGGNGQWEAYERTLDQARLAVGLIDHEWVPGPHNGGNETFVLQERSE</sequence>
<evidence type="ECO:0000313" key="2">
    <source>
        <dbReference type="Proteomes" id="UP000228495"/>
    </source>
</evidence>
<dbReference type="AlphaFoldDB" id="A0A2H0BGC9"/>
<comment type="caution">
    <text evidence="1">The sequence shown here is derived from an EMBL/GenBank/DDBJ whole genome shotgun (WGS) entry which is preliminary data.</text>
</comment>
<dbReference type="EMBL" id="PCSU01000021">
    <property type="protein sequence ID" value="PIP56732.1"/>
    <property type="molecule type" value="Genomic_DNA"/>
</dbReference>
<reference evidence="1 2" key="1">
    <citation type="submission" date="2017-09" db="EMBL/GenBank/DDBJ databases">
        <title>Depth-based differentiation of microbial function through sediment-hosted aquifers and enrichment of novel symbionts in the deep terrestrial subsurface.</title>
        <authorList>
            <person name="Probst A.J."/>
            <person name="Ladd B."/>
            <person name="Jarett J.K."/>
            <person name="Geller-Mcgrath D.E."/>
            <person name="Sieber C.M."/>
            <person name="Emerson J.B."/>
            <person name="Anantharaman K."/>
            <person name="Thomas B.C."/>
            <person name="Malmstrom R."/>
            <person name="Stieglmeier M."/>
            <person name="Klingl A."/>
            <person name="Woyke T."/>
            <person name="Ryan C.M."/>
            <person name="Banfield J.F."/>
        </authorList>
    </citation>
    <scope>NUCLEOTIDE SEQUENCE [LARGE SCALE GENOMIC DNA]</scope>
    <source>
        <strain evidence="1">CG22_combo_CG10-13_8_21_14_all_39_12</strain>
    </source>
</reference>
<dbReference type="Proteomes" id="UP000228495">
    <property type="component" value="Unassembled WGS sequence"/>
</dbReference>
<organism evidence="1 2">
    <name type="scientific">candidate division WWE3 bacterium CG22_combo_CG10-13_8_21_14_all_39_12</name>
    <dbReference type="NCBI Taxonomy" id="1975094"/>
    <lineage>
        <taxon>Bacteria</taxon>
        <taxon>Katanobacteria</taxon>
    </lineage>
</organism>
<proteinExistence type="predicted"/>
<gene>
    <name evidence="1" type="ORF">COX05_01545</name>
</gene>
<protein>
    <submittedName>
        <fullName evidence="1">Uncharacterized protein</fullName>
    </submittedName>
</protein>